<dbReference type="Proteomes" id="UP000285839">
    <property type="component" value="Unassembled WGS sequence"/>
</dbReference>
<evidence type="ECO:0000313" key="1">
    <source>
        <dbReference type="EMBL" id="CUP95515.1"/>
    </source>
</evidence>
<proteinExistence type="predicted"/>
<evidence type="ECO:0000313" key="6">
    <source>
        <dbReference type="Proteomes" id="UP000283928"/>
    </source>
</evidence>
<gene>
    <name evidence="4" type="ORF">DW723_18120</name>
    <name evidence="3" type="ORF">DW767_02595</name>
    <name evidence="2" type="ORF">DWY46_00075</name>
    <name evidence="1" type="ORF">ERS852533_03180</name>
</gene>
<name>A0A174SJ93_9FIRM</name>
<dbReference type="EMBL" id="QSKO01000062">
    <property type="protein sequence ID" value="RHE68279.1"/>
    <property type="molecule type" value="Genomic_DNA"/>
</dbReference>
<evidence type="ECO:0000313" key="5">
    <source>
        <dbReference type="Proteomes" id="UP000095413"/>
    </source>
</evidence>
<dbReference type="Proteomes" id="UP000095413">
    <property type="component" value="Unassembled WGS sequence"/>
</dbReference>
<evidence type="ECO:0000313" key="4">
    <source>
        <dbReference type="EMBL" id="RHE68279.1"/>
    </source>
</evidence>
<dbReference type="EMBL" id="QSJW01000001">
    <property type="protein sequence ID" value="RHE16063.1"/>
    <property type="molecule type" value="Genomic_DNA"/>
</dbReference>
<evidence type="ECO:0000313" key="3">
    <source>
        <dbReference type="EMBL" id="RHE16063.1"/>
    </source>
</evidence>
<reference evidence="1 5" key="1">
    <citation type="submission" date="2015-09" db="EMBL/GenBank/DDBJ databases">
        <authorList>
            <consortium name="Pathogen Informatics"/>
        </authorList>
    </citation>
    <scope>NUCLEOTIDE SEQUENCE [LARGE SCALE GENOMIC DNA]</scope>
    <source>
        <strain evidence="1 5">2789STDY5834921</strain>
    </source>
</reference>
<accession>A0A174SJ93</accession>
<dbReference type="Proteomes" id="UP000284644">
    <property type="component" value="Unassembled WGS sequence"/>
</dbReference>
<evidence type="ECO:0000313" key="7">
    <source>
        <dbReference type="Proteomes" id="UP000284644"/>
    </source>
</evidence>
<dbReference type="EMBL" id="QRUH01000001">
    <property type="protein sequence ID" value="RGR51046.1"/>
    <property type="molecule type" value="Genomic_DNA"/>
</dbReference>
<dbReference type="OrthoDB" id="359789at2"/>
<dbReference type="RefSeq" id="WP_055056881.1">
    <property type="nucleotide sequence ID" value="NZ_CZBA01000025.1"/>
</dbReference>
<dbReference type="Proteomes" id="UP000283928">
    <property type="component" value="Unassembled WGS sequence"/>
</dbReference>
<evidence type="ECO:0000313" key="8">
    <source>
        <dbReference type="Proteomes" id="UP000285839"/>
    </source>
</evidence>
<protein>
    <submittedName>
        <fullName evidence="1">Uncharacterized protein</fullName>
    </submittedName>
</protein>
<evidence type="ECO:0000313" key="2">
    <source>
        <dbReference type="EMBL" id="RGR51046.1"/>
    </source>
</evidence>
<dbReference type="AlphaFoldDB" id="A0A174SJ93"/>
<reference evidence="6 7" key="2">
    <citation type="submission" date="2018-08" db="EMBL/GenBank/DDBJ databases">
        <title>A genome reference for cultivated species of the human gut microbiota.</title>
        <authorList>
            <person name="Zou Y."/>
            <person name="Xue W."/>
            <person name="Luo G."/>
        </authorList>
    </citation>
    <scope>NUCLEOTIDE SEQUENCE [LARGE SCALE GENOMIC DNA]</scope>
    <source>
        <strain evidence="2 8">AF25-21</strain>
        <strain evidence="4 6">AM27-32LB</strain>
        <strain evidence="3 7">AM29-25AC</strain>
    </source>
</reference>
<sequence>MAAKNNNNLFFTCSLIEYMGRLEKQPRSRIVDYLGRKNIKQIYKYADVFHCEPVEKVAAEFIERCEISEGDFDNVSACKYAVPNYWDIGEVYERLIEDIYDDAEIETGIWEIYHSWIDRHISDFNTDFYYQSREYIAACYQAGEIL</sequence>
<organism evidence="1 5">
    <name type="scientific">Blautia obeum</name>
    <dbReference type="NCBI Taxonomy" id="40520"/>
    <lineage>
        <taxon>Bacteria</taxon>
        <taxon>Bacillati</taxon>
        <taxon>Bacillota</taxon>
        <taxon>Clostridia</taxon>
        <taxon>Lachnospirales</taxon>
        <taxon>Lachnospiraceae</taxon>
        <taxon>Blautia</taxon>
    </lineage>
</organism>
<dbReference type="EMBL" id="CZBA01000025">
    <property type="protein sequence ID" value="CUP95515.1"/>
    <property type="molecule type" value="Genomic_DNA"/>
</dbReference>